<dbReference type="HOGENOM" id="CLU_260081_0_0_9"/>
<feature type="transmembrane region" description="Helical" evidence="2">
    <location>
        <begin position="1298"/>
        <end position="1315"/>
    </location>
</feature>
<feature type="transmembrane region" description="Helical" evidence="2">
    <location>
        <begin position="837"/>
        <end position="859"/>
    </location>
</feature>
<dbReference type="EMBL" id="ABCB02000018">
    <property type="protein sequence ID" value="EDO61217.1"/>
    <property type="molecule type" value="Genomic_DNA"/>
</dbReference>
<reference evidence="4 6" key="3">
    <citation type="submission" date="2017-07" db="EMBL/GenBank/DDBJ databases">
        <title>Prevalence of linear plasmids in Cutibacterium (Propionibacterium) acnes isolates obtained from prostatic tissue.</title>
        <authorList>
            <person name="Davidsson S."/>
            <person name="Carlsson J."/>
            <person name="Molling P."/>
            <person name="Andren O."/>
            <person name="Andersson S.-O."/>
            <person name="Brzuszkiewicz E."/>
            <person name="Poehlein A."/>
            <person name="Al-Zeer M."/>
            <person name="Brinkmann V."/>
            <person name="Scavenius C."/>
            <person name="Nazipi S."/>
            <person name="Soderquist B."/>
            <person name="Bruggemann H."/>
        </authorList>
    </citation>
    <scope>NUCLEOTIDE SEQUENCE [LARGE SCALE GENOMIC DNA]</scope>
    <source>
        <strain evidence="4 6">DSM 753</strain>
    </source>
</reference>
<feature type="transmembrane region" description="Helical" evidence="2">
    <location>
        <begin position="767"/>
        <end position="790"/>
    </location>
</feature>
<dbReference type="Gene3D" id="3.40.50.1000">
    <property type="entry name" value="HAD superfamily/HAD-like"/>
    <property type="match status" value="1"/>
</dbReference>
<feature type="compositionally biased region" description="Basic and acidic residues" evidence="1">
    <location>
        <begin position="203"/>
        <end position="216"/>
    </location>
</feature>
<feature type="transmembrane region" description="Helical" evidence="2">
    <location>
        <begin position="805"/>
        <end position="825"/>
    </location>
</feature>
<feature type="compositionally biased region" description="Basic and acidic residues" evidence="1">
    <location>
        <begin position="506"/>
        <end position="526"/>
    </location>
</feature>
<feature type="region of interest" description="Disordered" evidence="1">
    <location>
        <begin position="41"/>
        <end position="121"/>
    </location>
</feature>
<evidence type="ECO:0000313" key="4">
    <source>
        <dbReference type="EMBL" id="PEQ24502.1"/>
    </source>
</evidence>
<evidence type="ECO:0000313" key="5">
    <source>
        <dbReference type="Proteomes" id="UP000003490"/>
    </source>
</evidence>
<dbReference type="Proteomes" id="UP000003490">
    <property type="component" value="Unassembled WGS sequence"/>
</dbReference>
<evidence type="ECO:0000313" key="3">
    <source>
        <dbReference type="EMBL" id="EDO61217.1"/>
    </source>
</evidence>
<reference evidence="3 5" key="1">
    <citation type="submission" date="2007-08" db="EMBL/GenBank/DDBJ databases">
        <title>Draft genome sequence of Clostridium leptum (DSM 753).</title>
        <authorList>
            <person name="Sudarsanam P."/>
            <person name="Ley R."/>
            <person name="Guruge J."/>
            <person name="Turnbaugh P.J."/>
            <person name="Mahowald M."/>
            <person name="Liep D."/>
            <person name="Gordon J."/>
        </authorList>
    </citation>
    <scope>NUCLEOTIDE SEQUENCE [LARGE SCALE GENOMIC DNA]</scope>
    <source>
        <strain evidence="3 5">DSM 753</strain>
    </source>
</reference>
<feature type="transmembrane region" description="Helical" evidence="2">
    <location>
        <begin position="1272"/>
        <end position="1292"/>
    </location>
</feature>
<feature type="region of interest" description="Disordered" evidence="1">
    <location>
        <begin position="134"/>
        <end position="161"/>
    </location>
</feature>
<dbReference type="OrthoDB" id="1862699at2"/>
<feature type="transmembrane region" description="Helical" evidence="2">
    <location>
        <begin position="871"/>
        <end position="890"/>
    </location>
</feature>
<dbReference type="eggNOG" id="COG2217">
    <property type="taxonomic scope" value="Bacteria"/>
</dbReference>
<feature type="compositionally biased region" description="Low complexity" evidence="1">
    <location>
        <begin position="427"/>
        <end position="442"/>
    </location>
</feature>
<gene>
    <name evidence="4" type="ORF">CH238_08015</name>
    <name evidence="3" type="ORF">CLOLEP_01612</name>
</gene>
<dbReference type="InterPro" id="IPR023299">
    <property type="entry name" value="ATPase_P-typ_cyto_dom_N"/>
</dbReference>
<feature type="region of interest" description="Disordered" evidence="1">
    <location>
        <begin position="203"/>
        <end position="270"/>
    </location>
</feature>
<dbReference type="InterPro" id="IPR023214">
    <property type="entry name" value="HAD_sf"/>
</dbReference>
<keyword evidence="2" id="KW-1133">Transmembrane helix</keyword>
<feature type="compositionally biased region" description="Low complexity" evidence="1">
    <location>
        <begin position="221"/>
        <end position="236"/>
    </location>
</feature>
<comment type="caution">
    <text evidence="3">The sequence shown here is derived from an EMBL/GenBank/DDBJ whole genome shotgun (WGS) entry which is preliminary data.</text>
</comment>
<organism evidence="3 5">
    <name type="scientific">[Clostridium] leptum DSM 753</name>
    <dbReference type="NCBI Taxonomy" id="428125"/>
    <lineage>
        <taxon>Bacteria</taxon>
        <taxon>Bacillati</taxon>
        <taxon>Bacillota</taxon>
        <taxon>Clostridia</taxon>
        <taxon>Eubacteriales</taxon>
        <taxon>Oscillospiraceae</taxon>
        <taxon>Oscillospiraceae incertae sedis</taxon>
    </lineage>
</organism>
<feature type="compositionally biased region" description="Basic and acidic residues" evidence="1">
    <location>
        <begin position="453"/>
        <end position="471"/>
    </location>
</feature>
<feature type="region of interest" description="Disordered" evidence="1">
    <location>
        <begin position="715"/>
        <end position="736"/>
    </location>
</feature>
<accession>A7VSS1</accession>
<feature type="region of interest" description="Disordered" evidence="1">
    <location>
        <begin position="593"/>
        <end position="626"/>
    </location>
</feature>
<proteinExistence type="predicted"/>
<sequence>MQEKEDKKGFLQSFTGKFKKISLDDEPDELMLKYGDIKLKGPGGGEGQSGIHAARTSFFFSENRDGQSPKAGDRPEIGMTQEISGILDAIKQGRGPSSQQNKPKAAEDTGKKQAAQELKPIGVTQEVNGILEALGRSNKISQPEQPEEPVRAQTWTPKKEEFSQAFEKIKNEKENASQPENPQFGTQEIARIISEVTGERAETIRPVELIPEKEEQPAPIPQEELPGQLPPENESGLPEEAEYEEGLEEPNGGEEYGQEPEDEQKPKLGFGRRLKAFFKNLVTLPEAQQGEDPFAEDDWEEARIPEEVPAQEAVWADDEEEDFSIRPELFFQDDQEEASRKQPEMPNGRKADADSRKELETGRLEQTAPEEEAKKEAPMEPAADAGDGWEESEGSEEKADEASADSKPQEAAGQEDHGQGEAPEASGPEAGGQEQQDEQAPPVENPLADEGEKEIAAEAPEKAEKDPEKAVESGQVHAPQQAEQEAETPQDKIEAEEGGEAQNQQDQEKTEAVSREKPVSRYEKAFGKVKPAPTQKNRVIRIDPETVKPLTAREAARLYCEHRELPAVDLGGLAIGELLQEENQTAAQVTVLSGGRDRAQATGPKAAERQVNEKPRRENKPDKPSVQAVTINLADLQAGKKIRHHENTKLFHYEPQLPVVHTAAGKFGENLRAECAASRQAIQHKAQQERKQNLEREEAEEAFEPVKKKRTKEKVKKRHFAISSSQEEEDPEDVMPQPRQVELVEDYKEPSDAFAIKKEIFKNLKNLLIRTGVLAGLMILSAAATVLARLNLPDVPDVLITNSPLYLSVTLVLLLAAGAVSLTTLKNGFLSVPRLKGNADAPVAFAWAAAAVQILVGFFSADRFTNTDLSLYANLAVLALLLNAWGKLTLVRRVKLNFKFICSPDEKYAAKIYNDRESAVEMCRGLGVGEPIIAYQKKAGFLSNFLQLSYEPDPSEEFAGRISFLGAGLSLALGVVSYFISRDLFAAVSAFALSMCVCVPMCTMLTMNFPVFRLCKRVSRLDAMIVGYPGIRQFADTNAVVLDCNTLFPKNAVVLHGVKAFETRLLDKALLEAAAMLKSVDSPLYHVFEQIVSEERRLPAVDSLSYEDERGLMGWVHGKRVLVGNRNLLENHGVTPPDRSVELEHTQNGRQVTYIASAGELVAMLITNYDFSPAMKQELQRLEDNGVSFLVSTTDPNVTAKLVSDRFGLFFRSVKVLGAEYAKRFKDLEGEEEASARAYLATQGRVNVLARVLAACVRVRGNMTAALVLQRLTVLLSFLMAAFLTVVSGVAQIGALEITLYSIFWVVVTLLVTVIRKP</sequence>
<feature type="compositionally biased region" description="Acidic residues" evidence="1">
    <location>
        <begin position="237"/>
        <end position="262"/>
    </location>
</feature>
<dbReference type="GO" id="GO:0000166">
    <property type="term" value="F:nucleotide binding"/>
    <property type="evidence" value="ECO:0007669"/>
    <property type="project" value="InterPro"/>
</dbReference>
<reference evidence="3 5" key="2">
    <citation type="submission" date="2007-08" db="EMBL/GenBank/DDBJ databases">
        <authorList>
            <person name="Fulton L."/>
            <person name="Clifton S."/>
            <person name="Fulton B."/>
            <person name="Xu J."/>
            <person name="Minx P."/>
            <person name="Pepin K.H."/>
            <person name="Johnson M."/>
            <person name="Thiruvilangam P."/>
            <person name="Bhonagiri V."/>
            <person name="Nash W.E."/>
            <person name="Wang C."/>
            <person name="Mardis E.R."/>
            <person name="Wilson R.K."/>
        </authorList>
    </citation>
    <scope>NUCLEOTIDE SEQUENCE [LARGE SCALE GENOMIC DNA]</scope>
    <source>
        <strain evidence="3 5">DSM 753</strain>
    </source>
</reference>
<evidence type="ECO:0000256" key="2">
    <source>
        <dbReference type="SAM" id="Phobius"/>
    </source>
</evidence>
<evidence type="ECO:0000313" key="6">
    <source>
        <dbReference type="Proteomes" id="UP000220611"/>
    </source>
</evidence>
<feature type="compositionally biased region" description="Basic and acidic residues" evidence="1">
    <location>
        <begin position="337"/>
        <end position="363"/>
    </location>
</feature>
<keyword evidence="2" id="KW-0472">Membrane</keyword>
<feature type="compositionally biased region" description="Basic and acidic residues" evidence="1">
    <location>
        <begin position="62"/>
        <end position="76"/>
    </location>
</feature>
<dbReference type="EMBL" id="NOXF01000005">
    <property type="protein sequence ID" value="PEQ24502.1"/>
    <property type="molecule type" value="Genomic_DNA"/>
</dbReference>
<keyword evidence="6" id="KW-1185">Reference proteome</keyword>
<evidence type="ECO:0000256" key="1">
    <source>
        <dbReference type="SAM" id="MobiDB-lite"/>
    </source>
</evidence>
<name>A7VSS1_9FIRM</name>
<feature type="transmembrane region" description="Helical" evidence="2">
    <location>
        <begin position="986"/>
        <end position="1011"/>
    </location>
</feature>
<protein>
    <submittedName>
        <fullName evidence="3">Uncharacterized protein</fullName>
    </submittedName>
</protein>
<feature type="transmembrane region" description="Helical" evidence="2">
    <location>
        <begin position="962"/>
        <end position="980"/>
    </location>
</feature>
<dbReference type="Proteomes" id="UP000220611">
    <property type="component" value="Unassembled WGS sequence"/>
</dbReference>
<feature type="compositionally biased region" description="Basic and acidic residues" evidence="1">
    <location>
        <begin position="606"/>
        <end position="623"/>
    </location>
</feature>
<keyword evidence="2" id="KW-0812">Transmembrane</keyword>
<feature type="region of interest" description="Disordered" evidence="1">
    <location>
        <begin position="284"/>
        <end position="541"/>
    </location>
</feature>
<dbReference type="Gene3D" id="3.40.1110.10">
    <property type="entry name" value="Calcium-transporting ATPase, cytoplasmic domain N"/>
    <property type="match status" value="1"/>
</dbReference>